<dbReference type="Proteomes" id="UP000251314">
    <property type="component" value="Unassembled WGS sequence"/>
</dbReference>
<evidence type="ECO:0000313" key="6">
    <source>
        <dbReference type="Proteomes" id="UP000251314"/>
    </source>
</evidence>
<organism evidence="5 6">
    <name type="scientific">Phytophthora cactorum</name>
    <dbReference type="NCBI Taxonomy" id="29920"/>
    <lineage>
        <taxon>Eukaryota</taxon>
        <taxon>Sar</taxon>
        <taxon>Stramenopiles</taxon>
        <taxon>Oomycota</taxon>
        <taxon>Peronosporomycetes</taxon>
        <taxon>Peronosporales</taxon>
        <taxon>Peronosporaceae</taxon>
        <taxon>Phytophthora</taxon>
    </lineage>
</organism>
<evidence type="ECO:0000313" key="4">
    <source>
        <dbReference type="EMBL" id="KAG2964679.1"/>
    </source>
</evidence>
<dbReference type="Proteomes" id="UP000736787">
    <property type="component" value="Unassembled WGS sequence"/>
</dbReference>
<sequence>MVCNRRIRTREEIEEDLRQNQRDNAAPDGLEDRAFKQRRQSRLSRNKCRLNKELVTLIALGVENLAPSESNPPGQQASQSGAERVRRHRESLTPEEQATV</sequence>
<dbReference type="VEuPathDB" id="FungiDB:PC110_g21332"/>
<reference evidence="5 6" key="1">
    <citation type="submission" date="2018-01" db="EMBL/GenBank/DDBJ databases">
        <title>Draft genome of the strawberry crown rot pathogen Phytophthora cactorum.</title>
        <authorList>
            <person name="Armitage A.D."/>
            <person name="Lysoe E."/>
            <person name="Nellist C.F."/>
            <person name="Harrison R.J."/>
            <person name="Brurberg M.B."/>
        </authorList>
    </citation>
    <scope>NUCLEOTIDE SEQUENCE [LARGE SCALE GENOMIC DNA]</scope>
    <source>
        <strain evidence="5 6">10300</strain>
    </source>
</reference>
<feature type="region of interest" description="Disordered" evidence="1">
    <location>
        <begin position="64"/>
        <end position="100"/>
    </location>
</feature>
<reference evidence="2" key="2">
    <citation type="submission" date="2018-10" db="EMBL/GenBank/DDBJ databases">
        <title>Effector identification in a new, highly contiguous assembly of the strawberry crown rot pathogen Phytophthora cactorum.</title>
        <authorList>
            <person name="Armitage A.D."/>
            <person name="Nellist C.F."/>
            <person name="Bates H."/>
            <person name="Vickerstaff R.J."/>
            <person name="Harrison R.J."/>
        </authorList>
    </citation>
    <scope>NUCLEOTIDE SEQUENCE</scope>
    <source>
        <strain evidence="2">15-7</strain>
        <strain evidence="3">4040</strain>
        <strain evidence="4">P415</strain>
    </source>
</reference>
<dbReference type="EMBL" id="RCML01001188">
    <property type="protein sequence ID" value="KAG2964679.1"/>
    <property type="molecule type" value="Genomic_DNA"/>
</dbReference>
<evidence type="ECO:0000256" key="1">
    <source>
        <dbReference type="SAM" id="MobiDB-lite"/>
    </source>
</evidence>
<evidence type="ECO:0000313" key="5">
    <source>
        <dbReference type="EMBL" id="RAW22226.1"/>
    </source>
</evidence>
<dbReference type="Proteomes" id="UP000697107">
    <property type="component" value="Unassembled WGS sequence"/>
</dbReference>
<dbReference type="Proteomes" id="UP000735874">
    <property type="component" value="Unassembled WGS sequence"/>
</dbReference>
<dbReference type="EMBL" id="RCMK01000762">
    <property type="protein sequence ID" value="KAG2913194.1"/>
    <property type="molecule type" value="Genomic_DNA"/>
</dbReference>
<proteinExistence type="predicted"/>
<accession>A0A329REC6</accession>
<evidence type="ECO:0000313" key="3">
    <source>
        <dbReference type="EMBL" id="KAG2913194.1"/>
    </source>
</evidence>
<protein>
    <submittedName>
        <fullName evidence="5">Uncharacterized protein</fullName>
    </submittedName>
</protein>
<keyword evidence="6" id="KW-1185">Reference proteome</keyword>
<evidence type="ECO:0000313" key="2">
    <source>
        <dbReference type="EMBL" id="KAG2832778.1"/>
    </source>
</evidence>
<comment type="caution">
    <text evidence="5">The sequence shown here is derived from an EMBL/GenBank/DDBJ whole genome shotgun (WGS) entry which is preliminary data.</text>
</comment>
<gene>
    <name evidence="5" type="ORF">PC110_g21332</name>
    <name evidence="2" type="ORF">PC113_g20684</name>
    <name evidence="3" type="ORF">PC117_g18624</name>
    <name evidence="4" type="ORF">PC118_g20178</name>
</gene>
<feature type="region of interest" description="Disordered" evidence="1">
    <location>
        <begin position="18"/>
        <end position="43"/>
    </location>
</feature>
<dbReference type="EMBL" id="MJFZ01001384">
    <property type="protein sequence ID" value="RAW22226.1"/>
    <property type="molecule type" value="Genomic_DNA"/>
</dbReference>
<dbReference type="EMBL" id="RCMG01001229">
    <property type="protein sequence ID" value="KAG2832778.1"/>
    <property type="molecule type" value="Genomic_DNA"/>
</dbReference>
<dbReference type="AlphaFoldDB" id="A0A329REC6"/>
<name>A0A329REC6_9STRA</name>
<feature type="compositionally biased region" description="Polar residues" evidence="1">
    <location>
        <begin position="67"/>
        <end position="81"/>
    </location>
</feature>
<dbReference type="OrthoDB" id="10423866at2759"/>